<dbReference type="PANTHER" id="PTHR15729">
    <property type="entry name" value="CDC42 GTPASE-ACTIVATING PROTEIN"/>
    <property type="match status" value="1"/>
</dbReference>
<dbReference type="InterPro" id="IPR051576">
    <property type="entry name" value="PX-Rho_GAP"/>
</dbReference>
<dbReference type="GO" id="GO:0005096">
    <property type="term" value="F:GTPase activator activity"/>
    <property type="evidence" value="ECO:0007669"/>
    <property type="project" value="UniProtKB-KW"/>
</dbReference>
<dbReference type="PANTHER" id="PTHR15729:SF12">
    <property type="entry name" value="RHO GTPASE-ACTIVATING PROTEIN 30"/>
    <property type="match status" value="1"/>
</dbReference>
<sequence length="67" mass="7549">MKSRQKGKKKGSSKERVFGCDLQEQLQRSGQEVPQVLKSCAEFVEEYGVVDGIYRLSGVSSNIQKLR</sequence>
<dbReference type="PROSITE" id="PS50238">
    <property type="entry name" value="RHOGAP"/>
    <property type="match status" value="1"/>
</dbReference>
<dbReference type="GO" id="GO:0007264">
    <property type="term" value="P:small GTPase-mediated signal transduction"/>
    <property type="evidence" value="ECO:0007669"/>
    <property type="project" value="TreeGrafter"/>
</dbReference>
<dbReference type="InterPro" id="IPR000198">
    <property type="entry name" value="RhoGAP_dom"/>
</dbReference>
<keyword evidence="1" id="KW-0343">GTPase activation</keyword>
<evidence type="ECO:0000259" key="2">
    <source>
        <dbReference type="PROSITE" id="PS50238"/>
    </source>
</evidence>
<organism evidence="3 4">
    <name type="scientific">Ursus americanus</name>
    <name type="common">American black bear</name>
    <name type="synonym">Euarctos americanus</name>
    <dbReference type="NCBI Taxonomy" id="9643"/>
    <lineage>
        <taxon>Eukaryota</taxon>
        <taxon>Metazoa</taxon>
        <taxon>Chordata</taxon>
        <taxon>Craniata</taxon>
        <taxon>Vertebrata</taxon>
        <taxon>Euteleostomi</taxon>
        <taxon>Mammalia</taxon>
        <taxon>Eutheria</taxon>
        <taxon>Laurasiatheria</taxon>
        <taxon>Carnivora</taxon>
        <taxon>Caniformia</taxon>
        <taxon>Ursidae</taxon>
        <taxon>Ursus</taxon>
    </lineage>
</organism>
<dbReference type="Gene3D" id="1.10.555.10">
    <property type="entry name" value="Rho GTPase activation protein"/>
    <property type="match status" value="1"/>
</dbReference>
<reference evidence="4" key="1">
    <citation type="submission" date="2016-06" db="EMBL/GenBank/DDBJ databases">
        <title>De novo assembly and RNA-Seq shows season-dependent expression and editing in black bear kidneys.</title>
        <authorList>
            <person name="Korstanje R."/>
            <person name="Srivastava A."/>
            <person name="Sarsani V.K."/>
            <person name="Sheehan S.M."/>
            <person name="Seger R.L."/>
            <person name="Barter M.E."/>
            <person name="Lindqvist C."/>
            <person name="Brody L.C."/>
            <person name="Mullikin J.C."/>
        </authorList>
    </citation>
    <scope>NUCLEOTIDE SEQUENCE [LARGE SCALE GENOMIC DNA]</scope>
</reference>
<dbReference type="OMA" id="QCISEAW"/>
<keyword evidence="4" id="KW-1185">Reference proteome</keyword>
<name>A0A452SLF3_URSAM</name>
<evidence type="ECO:0000256" key="1">
    <source>
        <dbReference type="ARBA" id="ARBA00022468"/>
    </source>
</evidence>
<reference evidence="3" key="3">
    <citation type="submission" date="2025-09" db="UniProtKB">
        <authorList>
            <consortium name="Ensembl"/>
        </authorList>
    </citation>
    <scope>IDENTIFICATION</scope>
</reference>
<evidence type="ECO:0000313" key="3">
    <source>
        <dbReference type="Ensembl" id="ENSUAMP00000033478.1"/>
    </source>
</evidence>
<protein>
    <recommendedName>
        <fullName evidence="2">Rho-GAP domain-containing protein</fullName>
    </recommendedName>
</protein>
<evidence type="ECO:0000313" key="4">
    <source>
        <dbReference type="Proteomes" id="UP000291022"/>
    </source>
</evidence>
<proteinExistence type="predicted"/>
<dbReference type="GeneTree" id="ENSGT00940000161411"/>
<dbReference type="Ensembl" id="ENSUAMT00000037288.1">
    <property type="protein sequence ID" value="ENSUAMP00000033478.1"/>
    <property type="gene ID" value="ENSUAMG00000025504.1"/>
</dbReference>
<accession>A0A452SLF3</accession>
<dbReference type="SUPFAM" id="SSF48350">
    <property type="entry name" value="GTPase activation domain, GAP"/>
    <property type="match status" value="1"/>
</dbReference>
<dbReference type="AlphaFoldDB" id="A0A452SLF3"/>
<dbReference type="Proteomes" id="UP000291022">
    <property type="component" value="Unassembled WGS sequence"/>
</dbReference>
<dbReference type="STRING" id="9643.ENSUAMP00000033478"/>
<dbReference type="InterPro" id="IPR008936">
    <property type="entry name" value="Rho_GTPase_activation_prot"/>
</dbReference>
<reference evidence="3" key="2">
    <citation type="submission" date="2025-08" db="UniProtKB">
        <authorList>
            <consortium name="Ensembl"/>
        </authorList>
    </citation>
    <scope>IDENTIFICATION</scope>
</reference>
<feature type="domain" description="Rho-GAP" evidence="2">
    <location>
        <begin position="20"/>
        <end position="67"/>
    </location>
</feature>